<proteinExistence type="predicted"/>
<name>A0A953J931_9BACT</name>
<sequence length="134" mass="15518">MRNNKSVDRKTIAWWTELDHYKKENGCCTLLKEGAVEEHLKLAFDEIIPVKFGVNYCCQCGSPLKRGFEKRPEGKEDWCCRVMRTLNIEQIEFSGTGRERATTPVTHCFHCGREFKKQSDGGKAQSKEKDDKRD</sequence>
<organism evidence="2 3">
    <name type="scientific">Candidatus Nitrobium versatile</name>
    <dbReference type="NCBI Taxonomy" id="2884831"/>
    <lineage>
        <taxon>Bacteria</taxon>
        <taxon>Pseudomonadati</taxon>
        <taxon>Nitrospirota</taxon>
        <taxon>Nitrospiria</taxon>
        <taxon>Nitrospirales</taxon>
        <taxon>Nitrospiraceae</taxon>
        <taxon>Candidatus Nitrobium</taxon>
    </lineage>
</organism>
<reference evidence="2" key="1">
    <citation type="journal article" date="2021" name="bioRxiv">
        <title>Unraveling nitrogen, sulfur and carbon metabolic pathways and microbial community transcriptional responses to substrate deprivation and toxicity stresses in a bioreactor mimicking anoxic brackish coastal sediment conditions.</title>
        <authorList>
            <person name="Martins P.D."/>
            <person name="Echeveste M.J."/>
            <person name="Arshad A."/>
            <person name="Kurth J."/>
            <person name="Ouboter H."/>
            <person name="Jetten M.S.M."/>
            <person name="Welte C.U."/>
        </authorList>
    </citation>
    <scope>NUCLEOTIDE SEQUENCE</scope>
    <source>
        <strain evidence="2">MAG_39</strain>
    </source>
</reference>
<feature type="region of interest" description="Disordered" evidence="1">
    <location>
        <begin position="115"/>
        <end position="134"/>
    </location>
</feature>
<gene>
    <name evidence="2" type="ORF">K8I29_04990</name>
</gene>
<accession>A0A953J931</accession>
<protein>
    <submittedName>
        <fullName evidence="2">Uncharacterized protein</fullName>
    </submittedName>
</protein>
<evidence type="ECO:0000313" key="3">
    <source>
        <dbReference type="Proteomes" id="UP000705867"/>
    </source>
</evidence>
<evidence type="ECO:0000313" key="2">
    <source>
        <dbReference type="EMBL" id="MBZ0155557.1"/>
    </source>
</evidence>
<reference evidence="2" key="2">
    <citation type="submission" date="2021-08" db="EMBL/GenBank/DDBJ databases">
        <authorList>
            <person name="Dalcin Martins P."/>
        </authorList>
    </citation>
    <scope>NUCLEOTIDE SEQUENCE</scope>
    <source>
        <strain evidence="2">MAG_39</strain>
    </source>
</reference>
<comment type="caution">
    <text evidence="2">The sequence shown here is derived from an EMBL/GenBank/DDBJ whole genome shotgun (WGS) entry which is preliminary data.</text>
</comment>
<dbReference type="AlphaFoldDB" id="A0A953J931"/>
<evidence type="ECO:0000256" key="1">
    <source>
        <dbReference type="SAM" id="MobiDB-lite"/>
    </source>
</evidence>
<dbReference type="EMBL" id="JAIOIV010000035">
    <property type="protein sequence ID" value="MBZ0155557.1"/>
    <property type="molecule type" value="Genomic_DNA"/>
</dbReference>
<dbReference type="Proteomes" id="UP000705867">
    <property type="component" value="Unassembled WGS sequence"/>
</dbReference>